<reference evidence="2 5" key="2">
    <citation type="submission" date="2019-10" db="EMBL/GenBank/DDBJ databases">
        <title>Prolixibacter strains distinguished by the presence of nitrate reductase genes were adept at nitrate-dependent anaerobic corrosion of metallic iron and carbon steel.</title>
        <authorList>
            <person name="Iino T."/>
            <person name="Shono N."/>
            <person name="Ito K."/>
            <person name="Nakamura R."/>
            <person name="Sueoka K."/>
            <person name="Harayama S."/>
            <person name="Ohkuma M."/>
        </authorList>
    </citation>
    <scope>NUCLEOTIDE SEQUENCE [LARGE SCALE GENOMIC DNA]</scope>
    <source>
        <strain evidence="2 5">MIC1-1</strain>
    </source>
</reference>
<dbReference type="EMBL" id="PYGC01000003">
    <property type="protein sequence ID" value="PSK83653.1"/>
    <property type="molecule type" value="Genomic_DNA"/>
</dbReference>
<gene>
    <name evidence="3" type="ORF">CLV93_10368</name>
    <name evidence="2" type="ORF">JCM18694_34470</name>
</gene>
<sequence>MTKKVLFLMMGILTSFVVHAQKNECLKDFDYLVEKIKNDYPGYNDKVNKETLPDLKQLEQNLRKRIVQYPDSCRKYFNLYTEWFKDYHLRVSGTRANMHRKNNEKAETQIRFYPVHLDSINNTGQSIEGIWIGFRGKIAIVQKEEGRYVGVAVQYRNYERNQVMFEFSKQENNEFEMTSFNPTNSRTLKGKASLHINNNVLEIHDNTKFVRQTSNEISDRALLYSYVAEYPNGMNIYPVATALNDSTYYLRIPGFETEESNNVVIRHWNEITSRPNLIIDISGTMEVVRTPITRNWPS</sequence>
<dbReference type="OrthoDB" id="2327485at2"/>
<keyword evidence="5" id="KW-1185">Reference proteome</keyword>
<dbReference type="Proteomes" id="UP000240621">
    <property type="component" value="Unassembled WGS sequence"/>
</dbReference>
<protein>
    <submittedName>
        <fullName evidence="3">Uncharacterized protein</fullName>
    </submittedName>
</protein>
<dbReference type="RefSeq" id="WP_106541499.1">
    <property type="nucleotide sequence ID" value="NZ_BLAU01000001.1"/>
</dbReference>
<dbReference type="EMBL" id="BLAU01000001">
    <property type="protein sequence ID" value="GET23201.1"/>
    <property type="molecule type" value="Genomic_DNA"/>
</dbReference>
<comment type="caution">
    <text evidence="3">The sequence shown here is derived from an EMBL/GenBank/DDBJ whole genome shotgun (WGS) entry which is preliminary data.</text>
</comment>
<feature type="signal peptide" evidence="1">
    <location>
        <begin position="1"/>
        <end position="20"/>
    </location>
</feature>
<proteinExistence type="predicted"/>
<name>A0A2P8CF91_9BACT</name>
<dbReference type="Proteomes" id="UP000396862">
    <property type="component" value="Unassembled WGS sequence"/>
</dbReference>
<dbReference type="AlphaFoldDB" id="A0A2P8CF91"/>
<reference evidence="3 4" key="1">
    <citation type="submission" date="2018-03" db="EMBL/GenBank/DDBJ databases">
        <title>Genomic Encyclopedia of Archaeal and Bacterial Type Strains, Phase II (KMG-II): from individual species to whole genera.</title>
        <authorList>
            <person name="Goeker M."/>
        </authorList>
    </citation>
    <scope>NUCLEOTIDE SEQUENCE [LARGE SCALE GENOMIC DNA]</scope>
    <source>
        <strain evidence="3 4">DSM 27267</strain>
    </source>
</reference>
<evidence type="ECO:0000313" key="3">
    <source>
        <dbReference type="EMBL" id="PSK83653.1"/>
    </source>
</evidence>
<evidence type="ECO:0000313" key="2">
    <source>
        <dbReference type="EMBL" id="GET23201.1"/>
    </source>
</evidence>
<evidence type="ECO:0000313" key="4">
    <source>
        <dbReference type="Proteomes" id="UP000240621"/>
    </source>
</evidence>
<keyword evidence="1" id="KW-0732">Signal</keyword>
<feature type="chain" id="PRO_5015162838" evidence="1">
    <location>
        <begin position="21"/>
        <end position="298"/>
    </location>
</feature>
<organism evidence="3 4">
    <name type="scientific">Prolixibacter denitrificans</name>
    <dbReference type="NCBI Taxonomy" id="1541063"/>
    <lineage>
        <taxon>Bacteria</taxon>
        <taxon>Pseudomonadati</taxon>
        <taxon>Bacteroidota</taxon>
        <taxon>Bacteroidia</taxon>
        <taxon>Marinilabiliales</taxon>
        <taxon>Prolixibacteraceae</taxon>
        <taxon>Prolixibacter</taxon>
    </lineage>
</organism>
<accession>A0A2P8CF91</accession>
<evidence type="ECO:0000313" key="5">
    <source>
        <dbReference type="Proteomes" id="UP000396862"/>
    </source>
</evidence>
<evidence type="ECO:0000256" key="1">
    <source>
        <dbReference type="SAM" id="SignalP"/>
    </source>
</evidence>